<keyword evidence="3" id="KW-0808">Transferase</keyword>
<dbReference type="PANTHER" id="PTHR11138:SF5">
    <property type="entry name" value="METHIONYL-TRNA FORMYLTRANSFERASE, MITOCHONDRIAL"/>
    <property type="match status" value="1"/>
</dbReference>
<name>A0ABX8I7M9_9ASCO</name>
<dbReference type="Pfam" id="PF00551">
    <property type="entry name" value="Formyl_trans_N"/>
    <property type="match status" value="1"/>
</dbReference>
<evidence type="ECO:0000313" key="9">
    <source>
        <dbReference type="Proteomes" id="UP000825434"/>
    </source>
</evidence>
<feature type="domain" description="Formyl transferase N-terminal" evidence="6">
    <location>
        <begin position="174"/>
        <end position="324"/>
    </location>
</feature>
<evidence type="ECO:0000313" key="8">
    <source>
        <dbReference type="EMBL" id="QWU86756.1"/>
    </source>
</evidence>
<evidence type="ECO:0000259" key="6">
    <source>
        <dbReference type="Pfam" id="PF00551"/>
    </source>
</evidence>
<evidence type="ECO:0000259" key="7">
    <source>
        <dbReference type="Pfam" id="PF02911"/>
    </source>
</evidence>
<accession>A0ABX8I7M9</accession>
<dbReference type="InterPro" id="IPR005793">
    <property type="entry name" value="Formyl_trans_C"/>
</dbReference>
<keyword evidence="5" id="KW-0812">Transmembrane</keyword>
<feature type="transmembrane region" description="Helical" evidence="5">
    <location>
        <begin position="31"/>
        <end position="59"/>
    </location>
</feature>
<keyword evidence="5" id="KW-1133">Transmembrane helix</keyword>
<sequence>MPLVKYDEILFNATTTAVSEIEESLQEAERLFALLLMIFYITFVFLVSGAVGLGIYVCIERLIDNRRLQRDAKIYGDPMGRRAPKRVMVGKWFYKQSDSASIEELNSEEAYELMAAEGLIVPEEAHARRPRGGTIVDPPGSRSVGHFPQQQGFVAAYVTDEDPDELEKLHSSLSTSIKPTGRNLKNMIDVPIGEFAQQRGIQTFRSDSSRQTLDILETEKFDLAVAVSYGKLIPGSFLNSMKYGGLNVHPSLLPMYRGSSPIQYALMDDLKETGVSLQTLHPTKFDHGLILSQSQPVSIREDDNFISLSERLGDVGAELLTSAIEKGLYVDPVKPIQSQSAPSLAPKITPKMAQIDWNKTARQVKRLNDALGPLHVYKEVDITKKKKRVHELQKVIIDDISISQNCHGLQNPGEFLLNPQSKSLIIRTVDGSIAAKKLKD</sequence>
<evidence type="ECO:0000256" key="2">
    <source>
        <dbReference type="ARBA" id="ARBA00012261"/>
    </source>
</evidence>
<proteinExistence type="inferred from homology"/>
<keyword evidence="4" id="KW-0648">Protein biosynthesis</keyword>
<dbReference type="SUPFAM" id="SSF53328">
    <property type="entry name" value="Formyltransferase"/>
    <property type="match status" value="1"/>
</dbReference>
<reference evidence="8 9" key="1">
    <citation type="submission" date="2021-06" db="EMBL/GenBank/DDBJ databases">
        <title>Candida outbreak in Lebanon.</title>
        <authorList>
            <person name="Finianos M."/>
        </authorList>
    </citation>
    <scope>NUCLEOTIDE SEQUENCE [LARGE SCALE GENOMIC DNA]</scope>
    <source>
        <strain evidence="8">CA3LBN</strain>
    </source>
</reference>
<keyword evidence="5" id="KW-0472">Membrane</keyword>
<keyword evidence="9" id="KW-1185">Reference proteome</keyword>
<dbReference type="PANTHER" id="PTHR11138">
    <property type="entry name" value="METHIONYL-TRNA FORMYLTRANSFERASE"/>
    <property type="match status" value="1"/>
</dbReference>
<dbReference type="CDD" id="cd08646">
    <property type="entry name" value="FMT_core_Met-tRNA-FMT_N"/>
    <property type="match status" value="1"/>
</dbReference>
<gene>
    <name evidence="8" type="ORF">CA3LBN_000974</name>
</gene>
<dbReference type="InterPro" id="IPR041711">
    <property type="entry name" value="Met-tRNA-FMT_N"/>
</dbReference>
<comment type="similarity">
    <text evidence="1">Belongs to the Fmt family.</text>
</comment>
<evidence type="ECO:0000256" key="1">
    <source>
        <dbReference type="ARBA" id="ARBA00010699"/>
    </source>
</evidence>
<dbReference type="EC" id="2.1.2.9" evidence="2"/>
<dbReference type="Gene3D" id="3.40.50.12230">
    <property type="match status" value="1"/>
</dbReference>
<evidence type="ECO:0000256" key="4">
    <source>
        <dbReference type="ARBA" id="ARBA00022917"/>
    </source>
</evidence>
<evidence type="ECO:0000256" key="5">
    <source>
        <dbReference type="SAM" id="Phobius"/>
    </source>
</evidence>
<dbReference type="InterPro" id="IPR002376">
    <property type="entry name" value="Formyl_transf_N"/>
</dbReference>
<feature type="domain" description="Formyl transferase C-terminal" evidence="7">
    <location>
        <begin position="347"/>
        <end position="439"/>
    </location>
</feature>
<protein>
    <recommendedName>
        <fullName evidence="2">methionyl-tRNA formyltransferase</fullName>
        <ecNumber evidence="2">2.1.2.9</ecNumber>
    </recommendedName>
</protein>
<dbReference type="InterPro" id="IPR036477">
    <property type="entry name" value="Formyl_transf_N_sf"/>
</dbReference>
<dbReference type="EMBL" id="CP076661">
    <property type="protein sequence ID" value="QWU86756.1"/>
    <property type="molecule type" value="Genomic_DNA"/>
</dbReference>
<evidence type="ECO:0000256" key="3">
    <source>
        <dbReference type="ARBA" id="ARBA00022679"/>
    </source>
</evidence>
<organism evidence="8 9">
    <name type="scientific">Candidozyma haemuli</name>
    <dbReference type="NCBI Taxonomy" id="45357"/>
    <lineage>
        <taxon>Eukaryota</taxon>
        <taxon>Fungi</taxon>
        <taxon>Dikarya</taxon>
        <taxon>Ascomycota</taxon>
        <taxon>Saccharomycotina</taxon>
        <taxon>Pichiomycetes</taxon>
        <taxon>Metschnikowiaceae</taxon>
        <taxon>Candidozyma</taxon>
    </lineage>
</organism>
<dbReference type="Pfam" id="PF02911">
    <property type="entry name" value="Formyl_trans_C"/>
    <property type="match status" value="1"/>
</dbReference>
<dbReference type="Proteomes" id="UP000825434">
    <property type="component" value="Chromosome 1"/>
</dbReference>